<evidence type="ECO:0000313" key="4">
    <source>
        <dbReference type="Proteomes" id="UP000044602"/>
    </source>
</evidence>
<dbReference type="Proteomes" id="UP000045706">
    <property type="component" value="Unassembled WGS sequence"/>
</dbReference>
<dbReference type="EMBL" id="CVQH01000669">
    <property type="protein sequence ID" value="CRJ88641.1"/>
    <property type="molecule type" value="Genomic_DNA"/>
</dbReference>
<protein>
    <submittedName>
        <fullName evidence="2">Uncharacterized protein</fullName>
    </submittedName>
</protein>
<evidence type="ECO:0000313" key="3">
    <source>
        <dbReference type="EMBL" id="CRK18701.1"/>
    </source>
</evidence>
<sequence>MHAVSISDVVSPKFHGDENQENPRLLSPVDSENLLFQGGGGRWRAPHAHAPRPPSASRKGRGNMDGNCGIWRSLDWDVPGPGPAGSMGSWARFGAVVAQTGRYGMRLK</sequence>
<evidence type="ECO:0000256" key="1">
    <source>
        <dbReference type="SAM" id="MobiDB-lite"/>
    </source>
</evidence>
<dbReference type="EMBL" id="CVQI01009224">
    <property type="protein sequence ID" value="CRK18701.1"/>
    <property type="molecule type" value="Genomic_DNA"/>
</dbReference>
<reference evidence="4 5" key="1">
    <citation type="submission" date="2015-05" db="EMBL/GenBank/DDBJ databases">
        <authorList>
            <person name="Fogelqvist Johan"/>
        </authorList>
    </citation>
    <scope>NUCLEOTIDE SEQUENCE [LARGE SCALE GENOMIC DNA]</scope>
    <source>
        <strain evidence="2">VL1</strain>
        <strain evidence="3">VL2</strain>
    </source>
</reference>
<dbReference type="Proteomes" id="UP000044602">
    <property type="component" value="Unassembled WGS sequence"/>
</dbReference>
<organism evidence="2 4">
    <name type="scientific">Verticillium longisporum</name>
    <name type="common">Verticillium dahliae var. longisporum</name>
    <dbReference type="NCBI Taxonomy" id="100787"/>
    <lineage>
        <taxon>Eukaryota</taxon>
        <taxon>Fungi</taxon>
        <taxon>Dikarya</taxon>
        <taxon>Ascomycota</taxon>
        <taxon>Pezizomycotina</taxon>
        <taxon>Sordariomycetes</taxon>
        <taxon>Hypocreomycetidae</taxon>
        <taxon>Glomerellales</taxon>
        <taxon>Plectosphaerellaceae</taxon>
        <taxon>Verticillium</taxon>
    </lineage>
</organism>
<dbReference type="AlphaFoldDB" id="A0A0G4KF94"/>
<gene>
    <name evidence="2" type="ORF">BN1708_009295</name>
    <name evidence="3" type="ORF">BN1723_011665</name>
</gene>
<keyword evidence="4" id="KW-1185">Reference proteome</keyword>
<feature type="region of interest" description="Disordered" evidence="1">
    <location>
        <begin position="1"/>
        <end position="64"/>
    </location>
</feature>
<accession>A0A0G4KF94</accession>
<name>A0A0G4KF94_VERLO</name>
<evidence type="ECO:0000313" key="2">
    <source>
        <dbReference type="EMBL" id="CRJ88641.1"/>
    </source>
</evidence>
<evidence type="ECO:0000313" key="5">
    <source>
        <dbReference type="Proteomes" id="UP000045706"/>
    </source>
</evidence>
<proteinExistence type="predicted"/>